<dbReference type="PANTHER" id="PTHR47706">
    <property type="entry name" value="NMRA-LIKE FAMILY PROTEIN"/>
    <property type="match status" value="1"/>
</dbReference>
<evidence type="ECO:0000256" key="1">
    <source>
        <dbReference type="ARBA" id="ARBA00022857"/>
    </source>
</evidence>
<dbReference type="SUPFAM" id="SSF51735">
    <property type="entry name" value="NAD(P)-binding Rossmann-fold domains"/>
    <property type="match status" value="1"/>
</dbReference>
<dbReference type="EMBL" id="SEKV01000407">
    <property type="protein sequence ID" value="TFY57722.1"/>
    <property type="molecule type" value="Genomic_DNA"/>
</dbReference>
<dbReference type="GO" id="GO:0016491">
    <property type="term" value="F:oxidoreductase activity"/>
    <property type="evidence" value="ECO:0007669"/>
    <property type="project" value="UniProtKB-KW"/>
</dbReference>
<evidence type="ECO:0000259" key="3">
    <source>
        <dbReference type="Pfam" id="PF05368"/>
    </source>
</evidence>
<accession>A0A4Y9Y6C3</accession>
<dbReference type="AlphaFoldDB" id="A0A4Y9Y6C3"/>
<dbReference type="Gene3D" id="3.90.25.10">
    <property type="entry name" value="UDP-galactose 4-epimerase, domain 1"/>
    <property type="match status" value="1"/>
</dbReference>
<gene>
    <name evidence="4" type="ORF">EVJ58_g6855</name>
</gene>
<name>A0A4Y9Y6C3_9APHY</name>
<dbReference type="InterPro" id="IPR051609">
    <property type="entry name" value="NmrA/Isoflavone_reductase-like"/>
</dbReference>
<dbReference type="Gene3D" id="3.40.50.720">
    <property type="entry name" value="NAD(P)-binding Rossmann-like Domain"/>
    <property type="match status" value="1"/>
</dbReference>
<evidence type="ECO:0000313" key="4">
    <source>
        <dbReference type="EMBL" id="TFY57722.1"/>
    </source>
</evidence>
<comment type="caution">
    <text evidence="4">The sequence shown here is derived from an EMBL/GenBank/DDBJ whole genome shotgun (WGS) entry which is preliminary data.</text>
</comment>
<organism evidence="4 5">
    <name type="scientific">Rhodofomes roseus</name>
    <dbReference type="NCBI Taxonomy" id="34475"/>
    <lineage>
        <taxon>Eukaryota</taxon>
        <taxon>Fungi</taxon>
        <taxon>Dikarya</taxon>
        <taxon>Basidiomycota</taxon>
        <taxon>Agaricomycotina</taxon>
        <taxon>Agaricomycetes</taxon>
        <taxon>Polyporales</taxon>
        <taxon>Rhodofomes</taxon>
    </lineage>
</organism>
<dbReference type="InterPro" id="IPR008030">
    <property type="entry name" value="NmrA-like"/>
</dbReference>
<dbReference type="Pfam" id="PF05368">
    <property type="entry name" value="NmrA"/>
    <property type="match status" value="1"/>
</dbReference>
<keyword evidence="2" id="KW-0560">Oxidoreductase</keyword>
<dbReference type="STRING" id="34475.A0A4Y9Y6C3"/>
<proteinExistence type="predicted"/>
<evidence type="ECO:0000256" key="2">
    <source>
        <dbReference type="ARBA" id="ARBA00023002"/>
    </source>
</evidence>
<feature type="domain" description="NmrA-like" evidence="3">
    <location>
        <begin position="5"/>
        <end position="232"/>
    </location>
</feature>
<sequence length="324" mass="35442">MSANKPLVLVLGATGRTGRPVVKGLLESGRWNVAVLTRLASASKPEVDALRSQGVEIRIGDFAVDPPAKLAEYVKGVEVLLSVASADVLDAQKPILKAAVDAGVKRLIPCDVGTPGARRVRALHDEKLDVRDYLKDICAASNGVSSYTFLDIGWWMQLAVPSSSTKPAPLGPLSDDYFTEDDKPVLLTDVNHIGPYVARIIGDERTANQYVIIWEDELTLREYREIAEAASGEAEAIRAKRVVLDRAALIQRAAENKAKYTTDRDYWSHATWAFSEYMISIHFLGENTLANAKKLGALDAQELYPDIVPTGFADFAKEFYGATH</sequence>
<keyword evidence="1" id="KW-0521">NADP</keyword>
<reference evidence="4 5" key="1">
    <citation type="submission" date="2019-01" db="EMBL/GenBank/DDBJ databases">
        <title>Genome sequencing of the rare red list fungi Fomitopsis rosea.</title>
        <authorList>
            <person name="Buettner E."/>
            <person name="Kellner H."/>
        </authorList>
    </citation>
    <scope>NUCLEOTIDE SEQUENCE [LARGE SCALE GENOMIC DNA]</scope>
    <source>
        <strain evidence="4 5">DSM 105464</strain>
    </source>
</reference>
<dbReference type="PANTHER" id="PTHR47706:SF9">
    <property type="entry name" value="NMRA-LIKE DOMAIN-CONTAINING PROTEIN-RELATED"/>
    <property type="match status" value="1"/>
</dbReference>
<evidence type="ECO:0000313" key="5">
    <source>
        <dbReference type="Proteomes" id="UP000298390"/>
    </source>
</evidence>
<dbReference type="InterPro" id="IPR036291">
    <property type="entry name" value="NAD(P)-bd_dom_sf"/>
</dbReference>
<protein>
    <recommendedName>
        <fullName evidence="3">NmrA-like domain-containing protein</fullName>
    </recommendedName>
</protein>
<dbReference type="Proteomes" id="UP000298390">
    <property type="component" value="Unassembled WGS sequence"/>
</dbReference>